<evidence type="ECO:0000313" key="12">
    <source>
        <dbReference type="Proteomes" id="UP000001357"/>
    </source>
</evidence>
<dbReference type="PANTHER" id="PTHR22760">
    <property type="entry name" value="GLYCOSYLTRANSFERASE"/>
    <property type="match status" value="1"/>
</dbReference>
<feature type="transmembrane region" description="Helical" evidence="10">
    <location>
        <begin position="325"/>
        <end position="345"/>
    </location>
</feature>
<feature type="transmembrane region" description="Helical" evidence="10">
    <location>
        <begin position="141"/>
        <end position="173"/>
    </location>
</feature>
<evidence type="ECO:0000256" key="9">
    <source>
        <dbReference type="ARBA" id="ARBA00023136"/>
    </source>
</evidence>
<dbReference type="UniPathway" id="UPA00378"/>
<keyword evidence="7 10" id="KW-0256">Endoplasmic reticulum</keyword>
<evidence type="ECO:0000256" key="10">
    <source>
        <dbReference type="RuleBase" id="RU363075"/>
    </source>
</evidence>
<dbReference type="GO" id="GO:0005789">
    <property type="term" value="C:endoplasmic reticulum membrane"/>
    <property type="evidence" value="ECO:0000318"/>
    <property type="project" value="GO_Central"/>
</dbReference>
<name>A9V1G7_MONBE</name>
<comment type="similarity">
    <text evidence="3 10">Belongs to the glycosyltransferase 22 family.</text>
</comment>
<evidence type="ECO:0000256" key="7">
    <source>
        <dbReference type="ARBA" id="ARBA00022824"/>
    </source>
</evidence>
<dbReference type="Proteomes" id="UP000001357">
    <property type="component" value="Unassembled WGS sequence"/>
</dbReference>
<keyword evidence="6 10" id="KW-0812">Transmembrane</keyword>
<evidence type="ECO:0000256" key="1">
    <source>
        <dbReference type="ARBA" id="ARBA00004477"/>
    </source>
</evidence>
<comment type="pathway">
    <text evidence="2">Protein modification; protein glycosylation.</text>
</comment>
<evidence type="ECO:0000256" key="5">
    <source>
        <dbReference type="ARBA" id="ARBA00022679"/>
    </source>
</evidence>
<dbReference type="eggNOG" id="KOG2515">
    <property type="taxonomic scope" value="Eukaryota"/>
</dbReference>
<dbReference type="RefSeq" id="XP_001746668.1">
    <property type="nucleotide sequence ID" value="XM_001746616.1"/>
</dbReference>
<feature type="transmembrane region" description="Helical" evidence="10">
    <location>
        <begin position="287"/>
        <end position="304"/>
    </location>
</feature>
<evidence type="ECO:0000256" key="2">
    <source>
        <dbReference type="ARBA" id="ARBA00004922"/>
    </source>
</evidence>
<feature type="transmembrane region" description="Helical" evidence="10">
    <location>
        <begin position="108"/>
        <end position="129"/>
    </location>
</feature>
<dbReference type="EMBL" id="CH991554">
    <property type="protein sequence ID" value="EDQ88564.1"/>
    <property type="molecule type" value="Genomic_DNA"/>
</dbReference>
<reference evidence="11 12" key="1">
    <citation type="journal article" date="2008" name="Nature">
        <title>The genome of the choanoflagellate Monosiga brevicollis and the origin of metazoans.</title>
        <authorList>
            <consortium name="JGI Sequencing"/>
            <person name="King N."/>
            <person name="Westbrook M.J."/>
            <person name="Young S.L."/>
            <person name="Kuo A."/>
            <person name="Abedin M."/>
            <person name="Chapman J."/>
            <person name="Fairclough S."/>
            <person name="Hellsten U."/>
            <person name="Isogai Y."/>
            <person name="Letunic I."/>
            <person name="Marr M."/>
            <person name="Pincus D."/>
            <person name="Putnam N."/>
            <person name="Rokas A."/>
            <person name="Wright K.J."/>
            <person name="Zuzow R."/>
            <person name="Dirks W."/>
            <person name="Good M."/>
            <person name="Goodstein D."/>
            <person name="Lemons D."/>
            <person name="Li W."/>
            <person name="Lyons J.B."/>
            <person name="Morris A."/>
            <person name="Nichols S."/>
            <person name="Richter D.J."/>
            <person name="Salamov A."/>
            <person name="Bork P."/>
            <person name="Lim W.A."/>
            <person name="Manning G."/>
            <person name="Miller W.T."/>
            <person name="McGinnis W."/>
            <person name="Shapiro H."/>
            <person name="Tjian R."/>
            <person name="Grigoriev I.V."/>
            <person name="Rokhsar D."/>
        </authorList>
    </citation>
    <scope>NUCLEOTIDE SEQUENCE [LARGE SCALE GENOMIC DNA]</scope>
    <source>
        <strain evidence="12">MX1 / ATCC 50154</strain>
    </source>
</reference>
<keyword evidence="9 10" id="KW-0472">Membrane</keyword>
<dbReference type="EC" id="2.4.1.-" evidence="10"/>
<keyword evidence="5" id="KW-0808">Transferase</keyword>
<keyword evidence="4 10" id="KW-0328">Glycosyltransferase</keyword>
<comment type="subcellular location">
    <subcellularLocation>
        <location evidence="1 10">Endoplasmic reticulum membrane</location>
        <topology evidence="1 10">Multi-pass membrane protein</topology>
    </subcellularLocation>
</comment>
<dbReference type="GO" id="GO:0006487">
    <property type="term" value="P:protein N-linked glycosylation"/>
    <property type="evidence" value="ECO:0000318"/>
    <property type="project" value="GO_Central"/>
</dbReference>
<evidence type="ECO:0000256" key="3">
    <source>
        <dbReference type="ARBA" id="ARBA00007063"/>
    </source>
</evidence>
<evidence type="ECO:0000256" key="6">
    <source>
        <dbReference type="ARBA" id="ARBA00022692"/>
    </source>
</evidence>
<evidence type="ECO:0000313" key="11">
    <source>
        <dbReference type="EMBL" id="EDQ88564.1"/>
    </source>
</evidence>
<evidence type="ECO:0000256" key="8">
    <source>
        <dbReference type="ARBA" id="ARBA00022989"/>
    </source>
</evidence>
<dbReference type="GO" id="GO:0000026">
    <property type="term" value="F:alpha-1,2-mannosyltransferase activity"/>
    <property type="evidence" value="ECO:0000318"/>
    <property type="project" value="GO_Central"/>
</dbReference>
<dbReference type="STRING" id="81824.A9V1G7"/>
<dbReference type="KEGG" id="mbr:MONBRDRAFT_26137"/>
<dbReference type="OMA" id="PRDMHAK"/>
<keyword evidence="8 10" id="KW-1133">Transmembrane helix</keyword>
<feature type="transmembrane region" description="Helical" evidence="10">
    <location>
        <begin position="223"/>
        <end position="250"/>
    </location>
</feature>
<proteinExistence type="inferred from homology"/>
<dbReference type="GeneID" id="5891779"/>
<keyword evidence="12" id="KW-1185">Reference proteome</keyword>
<gene>
    <name evidence="11" type="ORF">MONBRDRAFT_26137</name>
</gene>
<accession>A9V1G7</accession>
<feature type="transmembrane region" description="Helical" evidence="10">
    <location>
        <begin position="262"/>
        <end position="281"/>
    </location>
</feature>
<evidence type="ECO:0000256" key="4">
    <source>
        <dbReference type="ARBA" id="ARBA00022676"/>
    </source>
</evidence>
<sequence>MGGQSKKGSARADGKAQATGGGWSTVDMMAYMLIMCRCAIAATLSHITDCDEVYNYWEPTHYLLHGSGMQTWEYSPVYALRSWAYIAIHAALLSPFQALGVDKITQFYCLRAVLALASAAAELSLYHAIKKRGFGTDTALAFAFFLGFSPGMFISSAAFLPSSAAMVLCTLAFAAWINGRDNIPLIGFDSMLYQKLVVAPWNIVMYNVLSSETSSELYGTEPWHFYIFNSLLNFNVAFILALLAPVLTLVAGWLQDPVRPRLLYLIQAPLWVWLAIFVPQAHKEERFLFPVYPLICLAGAIGLSKAQYICRRILPTSLHGLIKRFQPLVLAVFVILALSRVGALYRNYHAPLDVYARVPEVVAKAQDPNCTICVGKEWYRYPSSFFLPGTCQLGFLQSEFKGQLPQPFAAENGTFAIPPNMNDMNREEPSRYVELSSCTALVDRASSYITSLEPNYDALGWKRAFCSKFLDAANSNALGRALLLPGNAFGAMATFSDYCLYMPPRK</sequence>
<dbReference type="AlphaFoldDB" id="A9V1G7"/>
<dbReference type="InParanoid" id="A9V1G7"/>
<dbReference type="FunCoup" id="A9V1G7">
    <property type="interactions" value="1143"/>
</dbReference>
<dbReference type="Pfam" id="PF03901">
    <property type="entry name" value="Glyco_transf_22"/>
    <property type="match status" value="2"/>
</dbReference>
<dbReference type="InterPro" id="IPR005599">
    <property type="entry name" value="GPI_mannosylTrfase"/>
</dbReference>
<organism evidence="11 12">
    <name type="scientific">Monosiga brevicollis</name>
    <name type="common">Choanoflagellate</name>
    <dbReference type="NCBI Taxonomy" id="81824"/>
    <lineage>
        <taxon>Eukaryota</taxon>
        <taxon>Choanoflagellata</taxon>
        <taxon>Craspedida</taxon>
        <taxon>Salpingoecidae</taxon>
        <taxon>Monosiga</taxon>
    </lineage>
</organism>
<dbReference type="PANTHER" id="PTHR22760:SF2">
    <property type="entry name" value="ALPHA-1,2-MANNOSYLTRANSFERASE ALG9"/>
    <property type="match status" value="1"/>
</dbReference>
<protein>
    <recommendedName>
        <fullName evidence="10">Mannosyltransferase</fullName>
        <ecNumber evidence="10">2.4.1.-</ecNumber>
    </recommendedName>
</protein>